<dbReference type="InterPro" id="IPR000415">
    <property type="entry name" value="Nitroreductase-like"/>
</dbReference>
<dbReference type="NCBIfam" id="TIGR03605">
    <property type="entry name" value="antibiot_sagB"/>
    <property type="match status" value="1"/>
</dbReference>
<evidence type="ECO:0000313" key="3">
    <source>
        <dbReference type="EMBL" id="MBA8932072.1"/>
    </source>
</evidence>
<dbReference type="EMBL" id="JACJID010000010">
    <property type="protein sequence ID" value="MBA8932072.1"/>
    <property type="molecule type" value="Genomic_DNA"/>
</dbReference>
<evidence type="ECO:0000259" key="1">
    <source>
        <dbReference type="Pfam" id="PF00881"/>
    </source>
</evidence>
<dbReference type="SUPFAM" id="SSF55469">
    <property type="entry name" value="FMN-dependent nitroreductase-like"/>
    <property type="match status" value="1"/>
</dbReference>
<comment type="caution">
    <text evidence="3">The sequence shown here is derived from an EMBL/GenBank/DDBJ whole genome shotgun (WGS) entry which is preliminary data.</text>
</comment>
<feature type="domain" description="Cyanobactin oxidase ThcOx second" evidence="2">
    <location>
        <begin position="123"/>
        <end position="217"/>
    </location>
</feature>
<protein>
    <submittedName>
        <fullName evidence="3">SagB-type dehydrogenase family enzyme</fullName>
    </submittedName>
</protein>
<dbReference type="Pfam" id="PF22767">
    <property type="entry name" value="ThcOx"/>
    <property type="match status" value="1"/>
</dbReference>
<evidence type="ECO:0000259" key="2">
    <source>
        <dbReference type="Pfam" id="PF22767"/>
    </source>
</evidence>
<dbReference type="RefSeq" id="WP_025357079.1">
    <property type="nucleotide sequence ID" value="NZ_BAAABQ010000072.1"/>
</dbReference>
<gene>
    <name evidence="3" type="ORF">BC739_009331</name>
</gene>
<accession>A0ABR6BYT4</accession>
<feature type="domain" description="Nitroreductase" evidence="1">
    <location>
        <begin position="274"/>
        <end position="453"/>
    </location>
</feature>
<dbReference type="InterPro" id="IPR054488">
    <property type="entry name" value="ThcOx_dom2"/>
</dbReference>
<organism evidence="3 4">
    <name type="scientific">Kutzneria viridogrisea</name>
    <dbReference type="NCBI Taxonomy" id="47990"/>
    <lineage>
        <taxon>Bacteria</taxon>
        <taxon>Bacillati</taxon>
        <taxon>Actinomycetota</taxon>
        <taxon>Actinomycetes</taxon>
        <taxon>Pseudonocardiales</taxon>
        <taxon>Pseudonocardiaceae</taxon>
        <taxon>Kutzneria</taxon>
    </lineage>
</organism>
<sequence length="467" mass="50962">MSELVTERTGLREVVLLRPGVHCAVSGNQEVFLVAKPFSQSFGQLDAGESALLRALAAPCDVADLLADDGYGSHHTVRGMLERLRDGGWLTTEISWNGEPVYTLLPQGTGQVATGDPLPSSCTLSRFAVLRREGDRMLLESPVAGYEVTFHDPGALAWLGALTMLSEPGRAEPVPSRVGRRLLADLWCAGLLVPRGEAEQMRSAQWSTHELWFHHISNRSAAESGGRFGGTYWARRHFDPLPGRRPPFGGPLVDLPRPDLDRLRREDITLTEAIEARKSVREHDDDAPLTAAQLGELLYRCARVRGAGWHGGQEVSDRPHPTGGSVHELEIYPLVRKVDGLEPGLYHYDAYEHRLNQVPAHATSTRALLNWAGAPQVLFVITTRFGRVMWKYQGMGYSLTLKNVGVLYQTLYLVATAMGLAPCALALGGNEYFAEATGIDQMVEAGVGAFCVGSVPQVAAPSQESVR</sequence>
<dbReference type="CDD" id="cd02142">
    <property type="entry name" value="McbC_SagB-like_oxidoreductase"/>
    <property type="match status" value="1"/>
</dbReference>
<dbReference type="InterPro" id="IPR020051">
    <property type="entry name" value="SagB-type_dehydrogenase"/>
</dbReference>
<dbReference type="InterPro" id="IPR029479">
    <property type="entry name" value="Nitroreductase"/>
</dbReference>
<dbReference type="InterPro" id="IPR052544">
    <property type="entry name" value="Bacteriocin_Proc_Enz"/>
</dbReference>
<dbReference type="Proteomes" id="UP000517916">
    <property type="component" value="Unassembled WGS sequence"/>
</dbReference>
<evidence type="ECO:0000313" key="4">
    <source>
        <dbReference type="Proteomes" id="UP000517916"/>
    </source>
</evidence>
<dbReference type="Pfam" id="PF00881">
    <property type="entry name" value="Nitroreductase"/>
    <property type="match status" value="1"/>
</dbReference>
<reference evidence="3 4" key="1">
    <citation type="submission" date="2020-08" db="EMBL/GenBank/DDBJ databases">
        <title>Genomic Encyclopedia of Archaeal and Bacterial Type Strains, Phase II (KMG-II): from individual species to whole genera.</title>
        <authorList>
            <person name="Goeker M."/>
        </authorList>
    </citation>
    <scope>NUCLEOTIDE SEQUENCE [LARGE SCALE GENOMIC DNA]</scope>
    <source>
        <strain evidence="3 4">DSM 43850</strain>
    </source>
</reference>
<dbReference type="PANTHER" id="PTHR43745">
    <property type="entry name" value="NITROREDUCTASE MJ1384-RELATED"/>
    <property type="match status" value="1"/>
</dbReference>
<keyword evidence="4" id="KW-1185">Reference proteome</keyword>
<name>A0ABR6BYT4_9PSEU</name>
<dbReference type="Gene3D" id="3.40.109.10">
    <property type="entry name" value="NADH Oxidase"/>
    <property type="match status" value="1"/>
</dbReference>
<dbReference type="PANTHER" id="PTHR43745:SF2">
    <property type="entry name" value="NITROREDUCTASE MJ1384-RELATED"/>
    <property type="match status" value="1"/>
</dbReference>
<proteinExistence type="predicted"/>